<proteinExistence type="predicted"/>
<feature type="region of interest" description="Disordered" evidence="1">
    <location>
        <begin position="35"/>
        <end position="59"/>
    </location>
</feature>
<gene>
    <name evidence="2" type="ORF">PCOL08062_LOCUS10833</name>
</gene>
<feature type="region of interest" description="Disordered" evidence="1">
    <location>
        <begin position="447"/>
        <end position="483"/>
    </location>
</feature>
<evidence type="ECO:0000313" key="2">
    <source>
        <dbReference type="EMBL" id="CAD8248777.1"/>
    </source>
</evidence>
<feature type="region of interest" description="Disordered" evidence="1">
    <location>
        <begin position="409"/>
        <end position="435"/>
    </location>
</feature>
<organism evidence="2">
    <name type="scientific">Prasinoderma coloniale</name>
    <dbReference type="NCBI Taxonomy" id="156133"/>
    <lineage>
        <taxon>Eukaryota</taxon>
        <taxon>Viridiplantae</taxon>
        <taxon>Prasinodermophyta</taxon>
        <taxon>Prasinodermophyceae</taxon>
        <taxon>Prasinodermales</taxon>
        <taxon>Prasinodermaceae</taxon>
        <taxon>Prasinoderma</taxon>
    </lineage>
</organism>
<accession>A0A7R9TZ27</accession>
<feature type="region of interest" description="Disordered" evidence="1">
    <location>
        <begin position="1"/>
        <end position="21"/>
    </location>
</feature>
<name>A0A7R9TZ27_9VIRI</name>
<reference evidence="2" key="1">
    <citation type="submission" date="2021-01" db="EMBL/GenBank/DDBJ databases">
        <authorList>
            <person name="Corre E."/>
            <person name="Pelletier E."/>
            <person name="Niang G."/>
            <person name="Scheremetjew M."/>
            <person name="Finn R."/>
            <person name="Kale V."/>
            <person name="Holt S."/>
            <person name="Cochrane G."/>
            <person name="Meng A."/>
            <person name="Brown T."/>
            <person name="Cohen L."/>
        </authorList>
    </citation>
    <scope>NUCLEOTIDE SEQUENCE</scope>
    <source>
        <strain evidence="2">CCMP1413</strain>
    </source>
</reference>
<feature type="compositionally biased region" description="Low complexity" evidence="1">
    <location>
        <begin position="380"/>
        <end position="392"/>
    </location>
</feature>
<dbReference type="EMBL" id="HBDZ01014119">
    <property type="protein sequence ID" value="CAD8248777.1"/>
    <property type="molecule type" value="Transcribed_RNA"/>
</dbReference>
<feature type="compositionally biased region" description="Acidic residues" evidence="1">
    <location>
        <begin position="230"/>
        <end position="242"/>
    </location>
</feature>
<feature type="region of interest" description="Disordered" evidence="1">
    <location>
        <begin position="374"/>
        <end position="393"/>
    </location>
</feature>
<feature type="region of interest" description="Disordered" evidence="1">
    <location>
        <begin position="121"/>
        <end position="150"/>
    </location>
</feature>
<protein>
    <submittedName>
        <fullName evidence="2">Uncharacterized protein</fullName>
    </submittedName>
</protein>
<feature type="compositionally biased region" description="Basic and acidic residues" evidence="1">
    <location>
        <begin position="305"/>
        <end position="315"/>
    </location>
</feature>
<feature type="region of interest" description="Disordered" evidence="1">
    <location>
        <begin position="225"/>
        <end position="323"/>
    </location>
</feature>
<sequence length="503" mass="50811">MKLVEKGPASRRRGAARGAHDADAALAAELAGADGLKRAEGKAARSPSGSARGGEDRSGGALESLIDVVNALGSIFDDLEAEESARASAAAVEAEAAASAKAEEAAKRALMPTEAPLRSASLEAPASHPRPRRPTGAVPESLSAPASPCSGGGWAAVMGASVAHMASELVRTTTHGIDGAVSFLGEIADELVSDPVPAAAAAVVGPALALPQVQQRRIDHVAAADAVPCEPDDVDADDEGEREGDHDEVARARSVRPCPSEARVPRRPTPPTSRRSLDAAMRACGHAGAGSDHPADGGAASVDDLPDRDSDARGNEEEEDGWGGASLVIALEQLAGFSAARLVSGDAEGEDDGEAHGEDTHACAGAAPASARECGDEADAAGSSQAAAGSGSTPRNAFIMETIFQPYGPPRPFGVGGGEIECGSDGDRSDAASSDLESVDLLTARRDAGFGADTTETDTESADTSAGATKRHSREPSIVSLSSEGSAWELISSHASSLDFEMI</sequence>
<evidence type="ECO:0000256" key="1">
    <source>
        <dbReference type="SAM" id="MobiDB-lite"/>
    </source>
</evidence>
<dbReference type="AlphaFoldDB" id="A0A7R9TZ27"/>